<feature type="transmembrane region" description="Helical" evidence="1">
    <location>
        <begin position="30"/>
        <end position="48"/>
    </location>
</feature>
<evidence type="ECO:0000256" key="1">
    <source>
        <dbReference type="SAM" id="Phobius"/>
    </source>
</evidence>
<name>A0A6C0J608_9ZZZZ</name>
<keyword evidence="1" id="KW-1133">Transmembrane helix</keyword>
<evidence type="ECO:0000313" key="2">
    <source>
        <dbReference type="EMBL" id="QHU01155.1"/>
    </source>
</evidence>
<proteinExistence type="predicted"/>
<keyword evidence="1" id="KW-0812">Transmembrane</keyword>
<protein>
    <submittedName>
        <fullName evidence="2">Uncharacterized protein</fullName>
    </submittedName>
</protein>
<dbReference type="EMBL" id="MN740335">
    <property type="protein sequence ID" value="QHU01155.1"/>
    <property type="molecule type" value="Genomic_DNA"/>
</dbReference>
<sequence>MSINIILNTIIHILILVLLFSFFINNKNDNNTIIFILCAITVFLCYMIEFIKKPDIMKLNVEKFQSPINPKSIGPYNKLDLNVDEHGKYHKNYIRNTPNSKCGWRKEPCDTKLLEKIKFTAPVGLEKRFIQDPDHSKTFPTVDGTKDGFKSMFMFANNQCHPDCCPSTYSCDHGCVCTNKQQREFLNKRGKNRSTDVYPGI</sequence>
<feature type="transmembrane region" description="Helical" evidence="1">
    <location>
        <begin position="5"/>
        <end position="24"/>
    </location>
</feature>
<organism evidence="2">
    <name type="scientific">viral metagenome</name>
    <dbReference type="NCBI Taxonomy" id="1070528"/>
    <lineage>
        <taxon>unclassified sequences</taxon>
        <taxon>metagenomes</taxon>
        <taxon>organismal metagenomes</taxon>
    </lineage>
</organism>
<dbReference type="AlphaFoldDB" id="A0A6C0J608"/>
<reference evidence="2" key="1">
    <citation type="journal article" date="2020" name="Nature">
        <title>Giant virus diversity and host interactions through global metagenomics.</title>
        <authorList>
            <person name="Schulz F."/>
            <person name="Roux S."/>
            <person name="Paez-Espino D."/>
            <person name="Jungbluth S."/>
            <person name="Walsh D.A."/>
            <person name="Denef V.J."/>
            <person name="McMahon K.D."/>
            <person name="Konstantinidis K.T."/>
            <person name="Eloe-Fadrosh E.A."/>
            <person name="Kyrpides N.C."/>
            <person name="Woyke T."/>
        </authorList>
    </citation>
    <scope>NUCLEOTIDE SEQUENCE</scope>
    <source>
        <strain evidence="2">GVMAG-M-3300025860-25</strain>
    </source>
</reference>
<keyword evidence="1" id="KW-0472">Membrane</keyword>
<accession>A0A6C0J608</accession>